<keyword evidence="3" id="KW-0804">Transcription</keyword>
<dbReference type="PANTHER" id="PTHR30055">
    <property type="entry name" value="HTH-TYPE TRANSCRIPTIONAL REGULATOR RUTR"/>
    <property type="match status" value="1"/>
</dbReference>
<feature type="domain" description="HTH tetR-type" evidence="6">
    <location>
        <begin position="23"/>
        <end position="83"/>
    </location>
</feature>
<protein>
    <submittedName>
        <fullName evidence="7">TetR/AcrR family transcriptional regulator</fullName>
    </submittedName>
</protein>
<evidence type="ECO:0000313" key="8">
    <source>
        <dbReference type="Proteomes" id="UP001206206"/>
    </source>
</evidence>
<keyword evidence="2 4" id="KW-0238">DNA-binding</keyword>
<dbReference type="Pfam" id="PF16859">
    <property type="entry name" value="TetR_C_11"/>
    <property type="match status" value="1"/>
</dbReference>
<evidence type="ECO:0000259" key="6">
    <source>
        <dbReference type="PROSITE" id="PS50977"/>
    </source>
</evidence>
<proteinExistence type="predicted"/>
<feature type="DNA-binding region" description="H-T-H motif" evidence="4">
    <location>
        <begin position="46"/>
        <end position="65"/>
    </location>
</feature>
<keyword evidence="1" id="KW-0805">Transcription regulation</keyword>
<reference evidence="7 8" key="1">
    <citation type="submission" date="2022-06" db="EMBL/GenBank/DDBJ databases">
        <title>Draft genome sequence of type strain Streptomyces rubrisoli DSM 42083.</title>
        <authorList>
            <person name="Duangmal K."/>
            <person name="Klaysubun C."/>
        </authorList>
    </citation>
    <scope>NUCLEOTIDE SEQUENCE [LARGE SCALE GENOMIC DNA]</scope>
    <source>
        <strain evidence="7 8">DSM 42083</strain>
    </source>
</reference>
<organism evidence="7 8">
    <name type="scientific">Streptantibioticus rubrisoli</name>
    <dbReference type="NCBI Taxonomy" id="1387313"/>
    <lineage>
        <taxon>Bacteria</taxon>
        <taxon>Bacillati</taxon>
        <taxon>Actinomycetota</taxon>
        <taxon>Actinomycetes</taxon>
        <taxon>Kitasatosporales</taxon>
        <taxon>Streptomycetaceae</taxon>
        <taxon>Streptantibioticus</taxon>
    </lineage>
</organism>
<name>A0ABT1PGP3_9ACTN</name>
<dbReference type="InterPro" id="IPR011075">
    <property type="entry name" value="TetR_C"/>
</dbReference>
<evidence type="ECO:0000313" key="7">
    <source>
        <dbReference type="EMBL" id="MCQ4044531.1"/>
    </source>
</evidence>
<dbReference type="Pfam" id="PF00440">
    <property type="entry name" value="TetR_N"/>
    <property type="match status" value="1"/>
</dbReference>
<feature type="region of interest" description="Disordered" evidence="5">
    <location>
        <begin position="1"/>
        <end position="23"/>
    </location>
</feature>
<sequence>MTTQAGTEGAFGGPPRGPDPRAARSRAAALAAAQELLVEQGWSAVTHVAVAARSGIGRTTLYRHWPDAASLIHDAIAQRMSVVRPEPTGELRGDLVRELDALRVLLHEPVSERGMRAVIERAAVDPAFTKLKEALYRAGSDGFRSILEGARKRGELVADLDIDLAIDQLAGPLMFRRLLAERTFSTEYVHAVVESFLRLYATQGSGR</sequence>
<evidence type="ECO:0000256" key="3">
    <source>
        <dbReference type="ARBA" id="ARBA00023163"/>
    </source>
</evidence>
<comment type="caution">
    <text evidence="7">The sequence shown here is derived from an EMBL/GenBank/DDBJ whole genome shotgun (WGS) entry which is preliminary data.</text>
</comment>
<dbReference type="Gene3D" id="1.10.10.60">
    <property type="entry name" value="Homeodomain-like"/>
    <property type="match status" value="1"/>
</dbReference>
<keyword evidence="8" id="KW-1185">Reference proteome</keyword>
<dbReference type="EMBL" id="JANFNH010000028">
    <property type="protein sequence ID" value="MCQ4044531.1"/>
    <property type="molecule type" value="Genomic_DNA"/>
</dbReference>
<evidence type="ECO:0000256" key="2">
    <source>
        <dbReference type="ARBA" id="ARBA00023125"/>
    </source>
</evidence>
<evidence type="ECO:0000256" key="4">
    <source>
        <dbReference type="PROSITE-ProRule" id="PRU00335"/>
    </source>
</evidence>
<gene>
    <name evidence="7" type="ORF">NON19_21480</name>
</gene>
<dbReference type="SUPFAM" id="SSF48498">
    <property type="entry name" value="Tetracyclin repressor-like, C-terminal domain"/>
    <property type="match status" value="1"/>
</dbReference>
<dbReference type="InterPro" id="IPR001647">
    <property type="entry name" value="HTH_TetR"/>
</dbReference>
<dbReference type="PANTHER" id="PTHR30055:SF148">
    <property type="entry name" value="TETR-FAMILY TRANSCRIPTIONAL REGULATOR"/>
    <property type="match status" value="1"/>
</dbReference>
<dbReference type="PROSITE" id="PS50977">
    <property type="entry name" value="HTH_TETR_2"/>
    <property type="match status" value="1"/>
</dbReference>
<dbReference type="InterPro" id="IPR009057">
    <property type="entry name" value="Homeodomain-like_sf"/>
</dbReference>
<dbReference type="SUPFAM" id="SSF46689">
    <property type="entry name" value="Homeodomain-like"/>
    <property type="match status" value="1"/>
</dbReference>
<dbReference type="Proteomes" id="UP001206206">
    <property type="component" value="Unassembled WGS sequence"/>
</dbReference>
<dbReference type="InterPro" id="IPR036271">
    <property type="entry name" value="Tet_transcr_reg_TetR-rel_C_sf"/>
</dbReference>
<dbReference type="PRINTS" id="PR00455">
    <property type="entry name" value="HTHTETR"/>
</dbReference>
<dbReference type="Gene3D" id="1.10.357.10">
    <property type="entry name" value="Tetracycline Repressor, domain 2"/>
    <property type="match status" value="1"/>
</dbReference>
<evidence type="ECO:0000256" key="1">
    <source>
        <dbReference type="ARBA" id="ARBA00023015"/>
    </source>
</evidence>
<accession>A0ABT1PGP3</accession>
<evidence type="ECO:0000256" key="5">
    <source>
        <dbReference type="SAM" id="MobiDB-lite"/>
    </source>
</evidence>
<dbReference type="InterPro" id="IPR050109">
    <property type="entry name" value="HTH-type_TetR-like_transc_reg"/>
</dbReference>
<dbReference type="RefSeq" id="WP_255930422.1">
    <property type="nucleotide sequence ID" value="NZ_JANFNH010000028.1"/>
</dbReference>